<feature type="compositionally biased region" description="Basic and acidic residues" evidence="1">
    <location>
        <begin position="1"/>
        <end position="17"/>
    </location>
</feature>
<dbReference type="Gene3D" id="1.10.150.280">
    <property type="entry name" value="AF1531-like domain"/>
    <property type="match status" value="1"/>
</dbReference>
<evidence type="ECO:0000256" key="1">
    <source>
        <dbReference type="SAM" id="MobiDB-lite"/>
    </source>
</evidence>
<sequence length="533" mass="59501">MGDHLSRHQPLQHEPRPSHLKGRRRNQGPYLSGTWSFADASYNRVNINTATEEELMTLQGINRTLAHNVVVYRHKIGGFRKVEDMALAPGVGAARLQQIRPEICVSSRGSSQPVGSLSSFDLLSSTRVDANVASEQQLVASLGIAQDLAQRIVRYRALHGPFKHVDGLLQVDGLDAPLLSAIRPKVSVSFPRLAPSHSCARLGDRPKPMSSYYSLQDLSLSHGTCDRFTPVWNPAEEAFTGIFDGRKVVRIGTWNLHSLTLDKINNPGVREVICLTLLENGIKLLAVQEILDEDALEKICLELEKPTVATVQEWKGDRGKWKYVALDTSLGQEKQNVERVAFLWDTTSGLELDRAISLEKLLEQYNGHQPYSQPLLGLFKVGMLPLNIINVHLQSKSDPGVGAGTPQNTLPVDMLRAHLAEQKQLIIMGHFGLQPDAIEFNILRENHFQHCVPCDVNTNISSKDKDSDFTQGNIWWNQEVANAYTGRWGVIRQGLNSPWIPDGWKWGGVVSQHCPVWMEIFTGEKQTVKIDLH</sequence>
<evidence type="ECO:0008006" key="4">
    <source>
        <dbReference type="Google" id="ProtNLM"/>
    </source>
</evidence>
<dbReference type="InterPro" id="IPR010994">
    <property type="entry name" value="RuvA_2-like"/>
</dbReference>
<dbReference type="InterPro" id="IPR036691">
    <property type="entry name" value="Endo/exonu/phosph_ase_sf"/>
</dbReference>
<dbReference type="CDD" id="cd10283">
    <property type="entry name" value="MnuA_DNase1-like"/>
    <property type="match status" value="1"/>
</dbReference>
<evidence type="ECO:0000313" key="3">
    <source>
        <dbReference type="Proteomes" id="UP000287033"/>
    </source>
</evidence>
<dbReference type="PANTHER" id="PTHR21180">
    <property type="entry name" value="ENDONUCLEASE/EXONUCLEASE/PHOSPHATASE FAMILY DOMAIN-CONTAINING PROTEIN 1"/>
    <property type="match status" value="1"/>
</dbReference>
<dbReference type="OrthoDB" id="6237065at2759"/>
<dbReference type="SUPFAM" id="SSF47781">
    <property type="entry name" value="RuvA domain 2-like"/>
    <property type="match status" value="2"/>
</dbReference>
<dbReference type="SUPFAM" id="SSF56219">
    <property type="entry name" value="DNase I-like"/>
    <property type="match status" value="1"/>
</dbReference>
<keyword evidence="3" id="KW-1185">Reference proteome</keyword>
<gene>
    <name evidence="2" type="ORF">chiPu_0015483</name>
</gene>
<dbReference type="AlphaFoldDB" id="A0A401T2U6"/>
<organism evidence="2 3">
    <name type="scientific">Chiloscyllium punctatum</name>
    <name type="common">Brownbanded bambooshark</name>
    <name type="synonym">Hemiscyllium punctatum</name>
    <dbReference type="NCBI Taxonomy" id="137246"/>
    <lineage>
        <taxon>Eukaryota</taxon>
        <taxon>Metazoa</taxon>
        <taxon>Chordata</taxon>
        <taxon>Craniata</taxon>
        <taxon>Vertebrata</taxon>
        <taxon>Chondrichthyes</taxon>
        <taxon>Elasmobranchii</taxon>
        <taxon>Galeomorphii</taxon>
        <taxon>Galeoidea</taxon>
        <taxon>Orectolobiformes</taxon>
        <taxon>Hemiscylliidae</taxon>
        <taxon>Chiloscyllium</taxon>
    </lineage>
</organism>
<dbReference type="Gene3D" id="3.60.10.10">
    <property type="entry name" value="Endonuclease/exonuclease/phosphatase"/>
    <property type="match status" value="1"/>
</dbReference>
<dbReference type="Pfam" id="PF12836">
    <property type="entry name" value="HHH_3"/>
    <property type="match status" value="2"/>
</dbReference>
<feature type="region of interest" description="Disordered" evidence="1">
    <location>
        <begin position="1"/>
        <end position="26"/>
    </location>
</feature>
<evidence type="ECO:0000313" key="2">
    <source>
        <dbReference type="EMBL" id="GCC36983.1"/>
    </source>
</evidence>
<dbReference type="EMBL" id="BEZZ01000922">
    <property type="protein sequence ID" value="GCC36983.1"/>
    <property type="molecule type" value="Genomic_DNA"/>
</dbReference>
<dbReference type="Proteomes" id="UP000287033">
    <property type="component" value="Unassembled WGS sequence"/>
</dbReference>
<proteinExistence type="predicted"/>
<dbReference type="InterPro" id="IPR051675">
    <property type="entry name" value="Endo/Exo/Phosphatase_dom_1"/>
</dbReference>
<dbReference type="PANTHER" id="PTHR21180:SF32">
    <property type="entry name" value="ENDONUCLEASE_EXONUCLEASE_PHOSPHATASE FAMILY DOMAIN-CONTAINING PROTEIN 1"/>
    <property type="match status" value="1"/>
</dbReference>
<accession>A0A401T2U6</accession>
<protein>
    <recommendedName>
        <fullName evidence="4">Endonuclease/exonuclease/phosphatase family domain-containing protein 1</fullName>
    </recommendedName>
</protein>
<dbReference type="STRING" id="137246.A0A401T2U6"/>
<dbReference type="GO" id="GO:0005886">
    <property type="term" value="C:plasma membrane"/>
    <property type="evidence" value="ECO:0007669"/>
    <property type="project" value="TreeGrafter"/>
</dbReference>
<name>A0A401T2U6_CHIPU</name>
<dbReference type="Gene3D" id="1.10.150.320">
    <property type="entry name" value="Photosystem II 12 kDa extrinsic protein"/>
    <property type="match status" value="1"/>
</dbReference>
<comment type="caution">
    <text evidence="2">The sequence shown here is derived from an EMBL/GenBank/DDBJ whole genome shotgun (WGS) entry which is preliminary data.</text>
</comment>
<dbReference type="OMA" id="MSAGAWE"/>
<reference evidence="2 3" key="1">
    <citation type="journal article" date="2018" name="Nat. Ecol. Evol.">
        <title>Shark genomes provide insights into elasmobranch evolution and the origin of vertebrates.</title>
        <authorList>
            <person name="Hara Y"/>
            <person name="Yamaguchi K"/>
            <person name="Onimaru K"/>
            <person name="Kadota M"/>
            <person name="Koyanagi M"/>
            <person name="Keeley SD"/>
            <person name="Tatsumi K"/>
            <person name="Tanaka K"/>
            <person name="Motone F"/>
            <person name="Kageyama Y"/>
            <person name="Nozu R"/>
            <person name="Adachi N"/>
            <person name="Nishimura O"/>
            <person name="Nakagawa R"/>
            <person name="Tanegashima C"/>
            <person name="Kiyatake I"/>
            <person name="Matsumoto R"/>
            <person name="Murakumo K"/>
            <person name="Nishida K"/>
            <person name="Terakita A"/>
            <person name="Kuratani S"/>
            <person name="Sato K"/>
            <person name="Hyodo S Kuraku.S."/>
        </authorList>
    </citation>
    <scope>NUCLEOTIDE SEQUENCE [LARGE SCALE GENOMIC DNA]</scope>
</reference>